<evidence type="ECO:0000313" key="2">
    <source>
        <dbReference type="EMBL" id="KAJ8489350.1"/>
    </source>
</evidence>
<evidence type="ECO:0000313" key="3">
    <source>
        <dbReference type="Proteomes" id="UP001215151"/>
    </source>
</evidence>
<dbReference type="InterPro" id="IPR051807">
    <property type="entry name" value="Sec-metab_biosynth-assoc"/>
</dbReference>
<name>A0AAD7TZQ6_9APHY</name>
<proteinExistence type="predicted"/>
<gene>
    <name evidence="2" type="ORF">ONZ51_g2993</name>
</gene>
<dbReference type="Gene3D" id="3.30.70.1060">
    <property type="entry name" value="Dimeric alpha+beta barrel"/>
    <property type="match status" value="1"/>
</dbReference>
<accession>A0AAD7TZQ6</accession>
<comment type="caution">
    <text evidence="2">The sequence shown here is derived from an EMBL/GenBank/DDBJ whole genome shotgun (WGS) entry which is preliminary data.</text>
</comment>
<dbReference type="InterPro" id="IPR011008">
    <property type="entry name" value="Dimeric_a/b-barrel"/>
</dbReference>
<dbReference type="PANTHER" id="PTHR33606">
    <property type="entry name" value="PROTEIN YCII"/>
    <property type="match status" value="1"/>
</dbReference>
<organism evidence="2 3">
    <name type="scientific">Trametes cubensis</name>
    <dbReference type="NCBI Taxonomy" id="1111947"/>
    <lineage>
        <taxon>Eukaryota</taxon>
        <taxon>Fungi</taxon>
        <taxon>Dikarya</taxon>
        <taxon>Basidiomycota</taxon>
        <taxon>Agaricomycotina</taxon>
        <taxon>Agaricomycetes</taxon>
        <taxon>Polyporales</taxon>
        <taxon>Polyporaceae</taxon>
        <taxon>Trametes</taxon>
    </lineage>
</organism>
<dbReference type="PANTHER" id="PTHR33606:SF3">
    <property type="entry name" value="PROTEIN YCII"/>
    <property type="match status" value="1"/>
</dbReference>
<dbReference type="Proteomes" id="UP001215151">
    <property type="component" value="Unassembled WGS sequence"/>
</dbReference>
<dbReference type="SUPFAM" id="SSF54909">
    <property type="entry name" value="Dimeric alpha+beta barrel"/>
    <property type="match status" value="1"/>
</dbReference>
<dbReference type="AlphaFoldDB" id="A0AAD7TZQ6"/>
<feature type="domain" description="YCII-related" evidence="1">
    <location>
        <begin position="10"/>
        <end position="101"/>
    </location>
</feature>
<protein>
    <recommendedName>
        <fullName evidence="1">YCII-related domain-containing protein</fullName>
    </recommendedName>
</protein>
<dbReference type="InterPro" id="IPR005545">
    <property type="entry name" value="YCII"/>
</dbReference>
<reference evidence="2" key="1">
    <citation type="submission" date="2022-11" db="EMBL/GenBank/DDBJ databases">
        <title>Genome Sequence of Cubamyces cubensis.</title>
        <authorList>
            <person name="Buettner E."/>
        </authorList>
    </citation>
    <scope>NUCLEOTIDE SEQUENCE</scope>
    <source>
        <strain evidence="2">MPL-01</strain>
    </source>
</reference>
<dbReference type="EMBL" id="JAPEVG010000050">
    <property type="protein sequence ID" value="KAJ8489350.1"/>
    <property type="molecule type" value="Genomic_DNA"/>
</dbReference>
<dbReference type="Pfam" id="PF03795">
    <property type="entry name" value="YCII"/>
    <property type="match status" value="1"/>
</dbReference>
<keyword evidence="3" id="KW-1185">Reference proteome</keyword>
<evidence type="ECO:0000259" key="1">
    <source>
        <dbReference type="Pfam" id="PF03795"/>
    </source>
</evidence>
<sequence length="118" mass="13260">MSLPGPRHNFFIVFAPDVPNAQEARARHLPAHMERVQRLAQSGLLRLGGGLLPPDVRGTDPDAAEKIRGGFIIVKAENIEEAWKIVKEDILYTSGEVWDREKIIVESLYLAMPEARFD</sequence>